<name>A0A2P2LSG8_RHIMU</name>
<dbReference type="EMBL" id="GGEC01040434">
    <property type="protein sequence ID" value="MBX20918.1"/>
    <property type="molecule type" value="Transcribed_RNA"/>
</dbReference>
<accession>A0A2P2LSG8</accession>
<proteinExistence type="predicted"/>
<evidence type="ECO:0000313" key="1">
    <source>
        <dbReference type="EMBL" id="MBX20918.1"/>
    </source>
</evidence>
<reference evidence="1" key="1">
    <citation type="submission" date="2018-02" db="EMBL/GenBank/DDBJ databases">
        <title>Rhizophora mucronata_Transcriptome.</title>
        <authorList>
            <person name="Meera S.P."/>
            <person name="Sreeshan A."/>
            <person name="Augustine A."/>
        </authorList>
    </citation>
    <scope>NUCLEOTIDE SEQUENCE</scope>
    <source>
        <tissue evidence="1">Leaf</tissue>
    </source>
</reference>
<organism evidence="1">
    <name type="scientific">Rhizophora mucronata</name>
    <name type="common">Asiatic mangrove</name>
    <dbReference type="NCBI Taxonomy" id="61149"/>
    <lineage>
        <taxon>Eukaryota</taxon>
        <taxon>Viridiplantae</taxon>
        <taxon>Streptophyta</taxon>
        <taxon>Embryophyta</taxon>
        <taxon>Tracheophyta</taxon>
        <taxon>Spermatophyta</taxon>
        <taxon>Magnoliopsida</taxon>
        <taxon>eudicotyledons</taxon>
        <taxon>Gunneridae</taxon>
        <taxon>Pentapetalae</taxon>
        <taxon>rosids</taxon>
        <taxon>fabids</taxon>
        <taxon>Malpighiales</taxon>
        <taxon>Rhizophoraceae</taxon>
        <taxon>Rhizophora</taxon>
    </lineage>
</organism>
<sequence length="12" mass="1310">MSHSSAENFLTS</sequence>
<protein>
    <submittedName>
        <fullName evidence="1">Uncharacterized protein</fullName>
    </submittedName>
</protein>